<evidence type="ECO:0000313" key="2">
    <source>
        <dbReference type="Proteomes" id="UP000237000"/>
    </source>
</evidence>
<dbReference type="PANTHER" id="PTHR33710">
    <property type="entry name" value="BNAC02G09200D PROTEIN"/>
    <property type="match status" value="1"/>
</dbReference>
<dbReference type="Gene3D" id="3.60.10.10">
    <property type="entry name" value="Endonuclease/exonuclease/phosphatase"/>
    <property type="match status" value="1"/>
</dbReference>
<gene>
    <name evidence="1" type="ORF">TorRG33x02_061670</name>
</gene>
<protein>
    <submittedName>
        <fullName evidence="1">Endonuclease/exonuclease/phosphatase</fullName>
    </submittedName>
</protein>
<keyword evidence="1" id="KW-0378">Hydrolase</keyword>
<organism evidence="1 2">
    <name type="scientific">Trema orientale</name>
    <name type="common">Charcoal tree</name>
    <name type="synonym">Celtis orientalis</name>
    <dbReference type="NCBI Taxonomy" id="63057"/>
    <lineage>
        <taxon>Eukaryota</taxon>
        <taxon>Viridiplantae</taxon>
        <taxon>Streptophyta</taxon>
        <taxon>Embryophyta</taxon>
        <taxon>Tracheophyta</taxon>
        <taxon>Spermatophyta</taxon>
        <taxon>Magnoliopsida</taxon>
        <taxon>eudicotyledons</taxon>
        <taxon>Gunneridae</taxon>
        <taxon>Pentapetalae</taxon>
        <taxon>rosids</taxon>
        <taxon>fabids</taxon>
        <taxon>Rosales</taxon>
        <taxon>Cannabaceae</taxon>
        <taxon>Trema</taxon>
    </lineage>
</organism>
<dbReference type="EMBL" id="JXTC01000027">
    <property type="protein sequence ID" value="PON98093.1"/>
    <property type="molecule type" value="Genomic_DNA"/>
</dbReference>
<dbReference type="Proteomes" id="UP000237000">
    <property type="component" value="Unassembled WGS sequence"/>
</dbReference>
<accession>A0A2P5FJZ0</accession>
<keyword evidence="1" id="KW-0269">Exonuclease</keyword>
<dbReference type="STRING" id="63057.A0A2P5FJZ0"/>
<dbReference type="InterPro" id="IPR036691">
    <property type="entry name" value="Endo/exonu/phosph_ase_sf"/>
</dbReference>
<dbReference type="PANTHER" id="PTHR33710:SF83">
    <property type="entry name" value="ENDONUCLEASE_EXONUCLEASE_PHOSPHATASE DOMAIN-CONTAINING PROTEIN"/>
    <property type="match status" value="1"/>
</dbReference>
<dbReference type="AlphaFoldDB" id="A0A2P5FJZ0"/>
<proteinExistence type="predicted"/>
<dbReference type="GO" id="GO:0004519">
    <property type="term" value="F:endonuclease activity"/>
    <property type="evidence" value="ECO:0007669"/>
    <property type="project" value="UniProtKB-KW"/>
</dbReference>
<dbReference type="SUPFAM" id="SSF56219">
    <property type="entry name" value="DNase I-like"/>
    <property type="match status" value="1"/>
</dbReference>
<keyword evidence="2" id="KW-1185">Reference proteome</keyword>
<dbReference type="InParanoid" id="A0A2P5FJZ0"/>
<keyword evidence="1" id="KW-0255">Endonuclease</keyword>
<evidence type="ECO:0000313" key="1">
    <source>
        <dbReference type="EMBL" id="PON98093.1"/>
    </source>
</evidence>
<keyword evidence="1" id="KW-0540">Nuclease</keyword>
<dbReference type="GO" id="GO:0004527">
    <property type="term" value="F:exonuclease activity"/>
    <property type="evidence" value="ECO:0007669"/>
    <property type="project" value="UniProtKB-KW"/>
</dbReference>
<reference evidence="2" key="1">
    <citation type="submission" date="2016-06" db="EMBL/GenBank/DDBJ databases">
        <title>Parallel loss of symbiosis genes in relatives of nitrogen-fixing non-legume Parasponia.</title>
        <authorList>
            <person name="Van Velzen R."/>
            <person name="Holmer R."/>
            <person name="Bu F."/>
            <person name="Rutten L."/>
            <person name="Van Zeijl A."/>
            <person name="Liu W."/>
            <person name="Santuari L."/>
            <person name="Cao Q."/>
            <person name="Sharma T."/>
            <person name="Shen D."/>
            <person name="Roswanjaya Y."/>
            <person name="Wardhani T."/>
            <person name="Kalhor M.S."/>
            <person name="Jansen J."/>
            <person name="Van den Hoogen J."/>
            <person name="Gungor B."/>
            <person name="Hartog M."/>
            <person name="Hontelez J."/>
            <person name="Verver J."/>
            <person name="Yang W.-C."/>
            <person name="Schijlen E."/>
            <person name="Repin R."/>
            <person name="Schilthuizen M."/>
            <person name="Schranz E."/>
            <person name="Heidstra R."/>
            <person name="Miyata K."/>
            <person name="Fedorova E."/>
            <person name="Kohlen W."/>
            <person name="Bisseling T."/>
            <person name="Smit S."/>
            <person name="Geurts R."/>
        </authorList>
    </citation>
    <scope>NUCLEOTIDE SEQUENCE [LARGE SCALE GENOMIC DNA]</scope>
    <source>
        <strain evidence="2">cv. RG33-2</strain>
    </source>
</reference>
<name>A0A2P5FJZ0_TREOI</name>
<comment type="caution">
    <text evidence="1">The sequence shown here is derived from an EMBL/GenBank/DDBJ whole genome shotgun (WGS) entry which is preliminary data.</text>
</comment>
<dbReference type="OrthoDB" id="1166723at2759"/>
<sequence length="243" mass="28971">MLLWKDDWDVISPELYSKGHIDCYVILPDGLKWRFTDCQLSDLGCSGPLLTWNNRQDGVGNIQERLDRFVCDSIWMELFSGAEVENCEFSHSDHCPTTELWGYEKALEEWSWEKLGRWRIRLKESQKKLERLYGTSPGEGMMAEIRKLEKDIEILLYREEAYWKQWSRADWLVERDRNTKYFHNKASNRKKKNSITKIRDRNGCWVEGEDAILPMLEEYFNDVFQSYRLSVDELEAATRHNHS</sequence>